<sequence length="303" mass="34722">MCTQVIQTARLQIDNKWVVLIDTPGFDDTDRTDADILKLIADYLAETYHNDMLLTGVIMLQPINANRVQGSERKRTRLFEKVCGPNAYGNIVIATTMWSDLERESIGMDRMRERVREMSFWGAMVDKGAQVVKHDNTPRSARNIIQMLINKRAVPLQMQQELVTNGGLIAQTSAGRQLDQDLGEVSARFQRDIEELKRERVQNAEEMRELREQLEKTKKEREALRKSRVSFDVSFTYLDPTETLAKASFSDTLPAPGAQFSEAAPILAKIETKQSTNVEHCEQVFKTLPGYCFSPYDIEKLWW</sequence>
<organism evidence="2 3">
    <name type="scientific">Neocucurbitaria cava</name>
    <dbReference type="NCBI Taxonomy" id="798079"/>
    <lineage>
        <taxon>Eukaryota</taxon>
        <taxon>Fungi</taxon>
        <taxon>Dikarya</taxon>
        <taxon>Ascomycota</taxon>
        <taxon>Pezizomycotina</taxon>
        <taxon>Dothideomycetes</taxon>
        <taxon>Pleosporomycetidae</taxon>
        <taxon>Pleosporales</taxon>
        <taxon>Pleosporineae</taxon>
        <taxon>Cucurbitariaceae</taxon>
        <taxon>Neocucurbitaria</taxon>
    </lineage>
</organism>
<evidence type="ECO:0000313" key="2">
    <source>
        <dbReference type="EMBL" id="KAJ4365016.1"/>
    </source>
</evidence>
<dbReference type="SUPFAM" id="SSF52540">
    <property type="entry name" value="P-loop containing nucleoside triphosphate hydrolases"/>
    <property type="match status" value="1"/>
</dbReference>
<accession>A0A9W8Y1T3</accession>
<gene>
    <name evidence="2" type="ORF">N0V83_008632</name>
</gene>
<keyword evidence="1" id="KW-0175">Coiled coil</keyword>
<dbReference type="Gene3D" id="3.40.50.300">
    <property type="entry name" value="P-loop containing nucleotide triphosphate hydrolases"/>
    <property type="match status" value="1"/>
</dbReference>
<keyword evidence="3" id="KW-1185">Reference proteome</keyword>
<evidence type="ECO:0008006" key="4">
    <source>
        <dbReference type="Google" id="ProtNLM"/>
    </source>
</evidence>
<comment type="caution">
    <text evidence="2">The sequence shown here is derived from an EMBL/GenBank/DDBJ whole genome shotgun (WGS) entry which is preliminary data.</text>
</comment>
<proteinExistence type="predicted"/>
<feature type="coiled-coil region" evidence="1">
    <location>
        <begin position="186"/>
        <end position="227"/>
    </location>
</feature>
<protein>
    <recommendedName>
        <fullName evidence="4">G domain-containing protein</fullName>
    </recommendedName>
</protein>
<evidence type="ECO:0000256" key="1">
    <source>
        <dbReference type="SAM" id="Coils"/>
    </source>
</evidence>
<name>A0A9W8Y1T3_9PLEO</name>
<dbReference type="InterPro" id="IPR027417">
    <property type="entry name" value="P-loop_NTPase"/>
</dbReference>
<dbReference type="EMBL" id="JAPEUY010000016">
    <property type="protein sequence ID" value="KAJ4365016.1"/>
    <property type="molecule type" value="Genomic_DNA"/>
</dbReference>
<dbReference type="OrthoDB" id="8954335at2759"/>
<dbReference type="Proteomes" id="UP001140560">
    <property type="component" value="Unassembled WGS sequence"/>
</dbReference>
<evidence type="ECO:0000313" key="3">
    <source>
        <dbReference type="Proteomes" id="UP001140560"/>
    </source>
</evidence>
<reference evidence="2" key="1">
    <citation type="submission" date="2022-10" db="EMBL/GenBank/DDBJ databases">
        <title>Tapping the CABI collections for fungal endophytes: first genome assemblies for Collariella, Neodidymelliopsis, Ascochyta clinopodiicola, Didymella pomorum, Didymosphaeria variabile, Neocosmospora piperis and Neocucurbitaria cava.</title>
        <authorList>
            <person name="Hill R."/>
        </authorList>
    </citation>
    <scope>NUCLEOTIDE SEQUENCE</scope>
    <source>
        <strain evidence="2">IMI 356814</strain>
    </source>
</reference>
<dbReference type="AlphaFoldDB" id="A0A9W8Y1T3"/>